<dbReference type="RefSeq" id="WP_144995377.1">
    <property type="nucleotide sequence ID" value="NZ_CP036281.1"/>
</dbReference>
<dbReference type="KEGG" id="plon:Pla110_19120"/>
<dbReference type="Gene3D" id="3.20.20.70">
    <property type="entry name" value="Aldolase class I"/>
    <property type="match status" value="2"/>
</dbReference>
<keyword evidence="2" id="KW-1185">Reference proteome</keyword>
<dbReference type="OrthoDB" id="2532974at2"/>
<sequence length="423" mass="47874">MPVELPQNPQIPTNVSRRLEQVYREFASQTLPASFEEFIRDEWGIDLSAKYAGMTIRSPFGKASGQLSMTSRQVRDDVDAGLGFVVLKTVIAQNQTGQQSMQAWSSPDTRMVVERIPGKQGEPGWTTSWKGRGWHKSFGDYLQLIQEANEIAADSGCLIIPSCKYHLPATINEAWNIDEYKYTTRHLHAAWQRSYNGPANPTPLEKDFSPTLAGDSLSEVREPILHWLNQVPGLILNSLEPDSAGIRIGMKLFNTLFDDDFQVELLSAIHSSNESPDFYVYGNRLFDPQREFEGTRGIAYGGPDLSDRNLRVLTQFRNSSLGSNLLPHSATGNINSGRRAVEYMLCGAENFQIHTYFQLPATEFSCRVGNKTYKALHELYFHPQTGLVAWLFHLASELNLLANEFSFRDIVREIRERHLTLRI</sequence>
<dbReference type="InterPro" id="IPR013785">
    <property type="entry name" value="Aldolase_TIM"/>
</dbReference>
<name>A0A518CLU2_9PLAN</name>
<accession>A0A518CLU2</accession>
<dbReference type="SUPFAM" id="SSF51395">
    <property type="entry name" value="FMN-linked oxidoreductases"/>
    <property type="match status" value="2"/>
</dbReference>
<dbReference type="EMBL" id="CP036281">
    <property type="protein sequence ID" value="QDU80188.1"/>
    <property type="molecule type" value="Genomic_DNA"/>
</dbReference>
<proteinExistence type="predicted"/>
<gene>
    <name evidence="1" type="ORF">Pla110_19120</name>
</gene>
<evidence type="ECO:0000313" key="1">
    <source>
        <dbReference type="EMBL" id="QDU80188.1"/>
    </source>
</evidence>
<evidence type="ECO:0000313" key="2">
    <source>
        <dbReference type="Proteomes" id="UP000317178"/>
    </source>
</evidence>
<reference evidence="1 2" key="1">
    <citation type="submission" date="2019-02" db="EMBL/GenBank/DDBJ databases">
        <title>Deep-cultivation of Planctomycetes and their phenomic and genomic characterization uncovers novel biology.</title>
        <authorList>
            <person name="Wiegand S."/>
            <person name="Jogler M."/>
            <person name="Boedeker C."/>
            <person name="Pinto D."/>
            <person name="Vollmers J."/>
            <person name="Rivas-Marin E."/>
            <person name="Kohn T."/>
            <person name="Peeters S.H."/>
            <person name="Heuer A."/>
            <person name="Rast P."/>
            <person name="Oberbeckmann S."/>
            <person name="Bunk B."/>
            <person name="Jeske O."/>
            <person name="Meyerdierks A."/>
            <person name="Storesund J.E."/>
            <person name="Kallscheuer N."/>
            <person name="Luecker S."/>
            <person name="Lage O.M."/>
            <person name="Pohl T."/>
            <person name="Merkel B.J."/>
            <person name="Hornburger P."/>
            <person name="Mueller R.-W."/>
            <person name="Bruemmer F."/>
            <person name="Labrenz M."/>
            <person name="Spormann A.M."/>
            <person name="Op den Camp H."/>
            <person name="Overmann J."/>
            <person name="Amann R."/>
            <person name="Jetten M.S.M."/>
            <person name="Mascher T."/>
            <person name="Medema M.H."/>
            <person name="Devos D.P."/>
            <person name="Kaster A.-K."/>
            <person name="Ovreas L."/>
            <person name="Rohde M."/>
            <person name="Galperin M.Y."/>
            <person name="Jogler C."/>
        </authorList>
    </citation>
    <scope>NUCLEOTIDE SEQUENCE [LARGE SCALE GENOMIC DNA]</scope>
    <source>
        <strain evidence="1 2">Pla110</strain>
    </source>
</reference>
<dbReference type="AlphaFoldDB" id="A0A518CLU2"/>
<organism evidence="1 2">
    <name type="scientific">Polystyrenella longa</name>
    <dbReference type="NCBI Taxonomy" id="2528007"/>
    <lineage>
        <taxon>Bacteria</taxon>
        <taxon>Pseudomonadati</taxon>
        <taxon>Planctomycetota</taxon>
        <taxon>Planctomycetia</taxon>
        <taxon>Planctomycetales</taxon>
        <taxon>Planctomycetaceae</taxon>
        <taxon>Polystyrenella</taxon>
    </lineage>
</organism>
<protein>
    <submittedName>
        <fullName evidence="1">Dihydropyrimidine dehydrogenase subunit B</fullName>
    </submittedName>
</protein>
<dbReference type="Proteomes" id="UP000317178">
    <property type="component" value="Chromosome"/>
</dbReference>